<evidence type="ECO:0000313" key="2">
    <source>
        <dbReference type="EMBL" id="TGG85469.1"/>
    </source>
</evidence>
<sequence>MTEHLSHDPETSADEETGEIAETEPEEDILYSAEVYRTENGCVLRVTDWQDGTVQTYPVARRMVDKLPFYLSMLKSKLG</sequence>
<name>A0A6C1C991_9ACTN</name>
<evidence type="ECO:0000313" key="3">
    <source>
        <dbReference type="Proteomes" id="UP000298111"/>
    </source>
</evidence>
<dbReference type="GeneID" id="75180433"/>
<dbReference type="RefSeq" id="WP_016470743.1">
    <property type="nucleotide sequence ID" value="NZ_BBQG01000051.1"/>
</dbReference>
<gene>
    <name evidence="2" type="ORF">D8771_09805</name>
</gene>
<dbReference type="Proteomes" id="UP000298111">
    <property type="component" value="Unassembled WGS sequence"/>
</dbReference>
<accession>A0A6C1C991</accession>
<dbReference type="AlphaFoldDB" id="A0A6C1C991"/>
<feature type="compositionally biased region" description="Acidic residues" evidence="1">
    <location>
        <begin position="11"/>
        <end position="24"/>
    </location>
</feature>
<evidence type="ECO:0000256" key="1">
    <source>
        <dbReference type="SAM" id="MobiDB-lite"/>
    </source>
</evidence>
<feature type="region of interest" description="Disordered" evidence="1">
    <location>
        <begin position="1"/>
        <end position="24"/>
    </location>
</feature>
<protein>
    <submittedName>
        <fullName evidence="2">Uncharacterized protein</fullName>
    </submittedName>
</protein>
<dbReference type="EMBL" id="RCIY01000044">
    <property type="protein sequence ID" value="TGG85469.1"/>
    <property type="molecule type" value="Genomic_DNA"/>
</dbReference>
<feature type="compositionally biased region" description="Basic and acidic residues" evidence="1">
    <location>
        <begin position="1"/>
        <end position="10"/>
    </location>
</feature>
<comment type="caution">
    <text evidence="2">The sequence shown here is derived from an EMBL/GenBank/DDBJ whole genome shotgun (WGS) entry which is preliminary data.</text>
</comment>
<reference evidence="2 3" key="1">
    <citation type="submission" date="2018-10" db="EMBL/GenBank/DDBJ databases">
        <title>Isolation of pseudouridimycin from Streptomyces albus DSM 40763.</title>
        <authorList>
            <person name="Rosenqvist P."/>
            <person name="Metsae-Ketelae M."/>
            <person name="Virta P."/>
        </authorList>
    </citation>
    <scope>NUCLEOTIDE SEQUENCE [LARGE SCALE GENOMIC DNA]</scope>
    <source>
        <strain evidence="2 3">DSM 40763</strain>
    </source>
</reference>
<proteinExistence type="predicted"/>
<organism evidence="2 3">
    <name type="scientific">Streptomyces albus</name>
    <dbReference type="NCBI Taxonomy" id="1888"/>
    <lineage>
        <taxon>Bacteria</taxon>
        <taxon>Bacillati</taxon>
        <taxon>Actinomycetota</taxon>
        <taxon>Actinomycetes</taxon>
        <taxon>Kitasatosporales</taxon>
        <taxon>Streptomycetaceae</taxon>
        <taxon>Streptomyces</taxon>
    </lineage>
</organism>